<protein>
    <submittedName>
        <fullName evidence="5">Metallophosphoesterase</fullName>
    </submittedName>
</protein>
<dbReference type="Proteomes" id="UP000249794">
    <property type="component" value="Unassembled WGS sequence"/>
</dbReference>
<dbReference type="PANTHER" id="PTHR31302">
    <property type="entry name" value="TRANSMEMBRANE PROTEIN WITH METALLOPHOSPHOESTERASE DOMAIN-RELATED"/>
    <property type="match status" value="1"/>
</dbReference>
<keyword evidence="3" id="KW-0812">Transmembrane</keyword>
<keyword evidence="3" id="KW-1133">Transmembrane helix</keyword>
<dbReference type="InterPro" id="IPR051158">
    <property type="entry name" value="Metallophosphoesterase_sf"/>
</dbReference>
<dbReference type="GO" id="GO:0008758">
    <property type="term" value="F:UDP-2,3-diacylglucosamine hydrolase activity"/>
    <property type="evidence" value="ECO:0007669"/>
    <property type="project" value="TreeGrafter"/>
</dbReference>
<evidence type="ECO:0000256" key="3">
    <source>
        <dbReference type="SAM" id="Phobius"/>
    </source>
</evidence>
<dbReference type="GO" id="GO:0016020">
    <property type="term" value="C:membrane"/>
    <property type="evidence" value="ECO:0007669"/>
    <property type="project" value="GOC"/>
</dbReference>
<feature type="transmembrane region" description="Helical" evidence="3">
    <location>
        <begin position="12"/>
        <end position="28"/>
    </location>
</feature>
<dbReference type="Gene3D" id="3.60.21.10">
    <property type="match status" value="1"/>
</dbReference>
<name>A0A2W4WP95_9CYAN</name>
<evidence type="ECO:0000259" key="4">
    <source>
        <dbReference type="Pfam" id="PF00149"/>
    </source>
</evidence>
<dbReference type="EMBL" id="QBMP01000290">
    <property type="protein sequence ID" value="PZO46954.1"/>
    <property type="molecule type" value="Genomic_DNA"/>
</dbReference>
<keyword evidence="1" id="KW-0479">Metal-binding</keyword>
<sequence>MKDITKKIKYTFAGIGGLVILLVIWGLIEPHLLNTEKETAKIPNLPAAWEGKQIGQLSDFQIGMWAGNPDTSKRSVEQMIEANPAVVLISGDFIYQAEPAPAAEIEKAVSIVKPLVDAGIPTYAVLGNHDYGMSSKKAEPGTQLAKSLESELEAAGIVVLENESVAMQLPDSSEPLYLAAVDSLWSNHDNVGAALSDIPEGSPRVALMHNPDSFELFPANAAPLALAGHTHGGQIRLPNSPQWSWLRFTQGDKVYADGWAKGYGKLGNNLYVNVGIGMSIIPIRLFCPPEMTLFTLESDD</sequence>
<dbReference type="GO" id="GO:0046872">
    <property type="term" value="F:metal ion binding"/>
    <property type="evidence" value="ECO:0007669"/>
    <property type="project" value="UniProtKB-KW"/>
</dbReference>
<comment type="caution">
    <text evidence="5">The sequence shown here is derived from an EMBL/GenBank/DDBJ whole genome shotgun (WGS) entry which is preliminary data.</text>
</comment>
<dbReference type="AlphaFoldDB" id="A0A2W4WP95"/>
<reference evidence="5 6" key="2">
    <citation type="submission" date="2018-06" db="EMBL/GenBank/DDBJ databases">
        <title>Metagenomic assembly of (sub)arctic Cyanobacteria and their associated microbiome from non-axenic cultures.</title>
        <authorList>
            <person name="Baurain D."/>
        </authorList>
    </citation>
    <scope>NUCLEOTIDE SEQUENCE [LARGE SCALE GENOMIC DNA]</scope>
    <source>
        <strain evidence="5">ULC027bin1</strain>
    </source>
</reference>
<proteinExistence type="predicted"/>
<dbReference type="InterPro" id="IPR029052">
    <property type="entry name" value="Metallo-depent_PP-like"/>
</dbReference>
<dbReference type="PANTHER" id="PTHR31302:SF31">
    <property type="entry name" value="PHOSPHODIESTERASE YAEI"/>
    <property type="match status" value="1"/>
</dbReference>
<keyword evidence="3" id="KW-0472">Membrane</keyword>
<evidence type="ECO:0000313" key="6">
    <source>
        <dbReference type="Proteomes" id="UP000249794"/>
    </source>
</evidence>
<dbReference type="GO" id="GO:0009245">
    <property type="term" value="P:lipid A biosynthetic process"/>
    <property type="evidence" value="ECO:0007669"/>
    <property type="project" value="TreeGrafter"/>
</dbReference>
<dbReference type="SUPFAM" id="SSF56300">
    <property type="entry name" value="Metallo-dependent phosphatases"/>
    <property type="match status" value="1"/>
</dbReference>
<accession>A0A2W4WP95</accession>
<evidence type="ECO:0000256" key="1">
    <source>
        <dbReference type="ARBA" id="ARBA00022723"/>
    </source>
</evidence>
<gene>
    <name evidence="5" type="ORF">DCF15_19635</name>
</gene>
<evidence type="ECO:0000256" key="2">
    <source>
        <dbReference type="ARBA" id="ARBA00022801"/>
    </source>
</evidence>
<keyword evidence="2" id="KW-0378">Hydrolase</keyword>
<feature type="domain" description="Calcineurin-like phosphoesterase" evidence="4">
    <location>
        <begin position="54"/>
        <end position="232"/>
    </location>
</feature>
<organism evidence="5 6">
    <name type="scientific">Phormidesmis priestleyi</name>
    <dbReference type="NCBI Taxonomy" id="268141"/>
    <lineage>
        <taxon>Bacteria</taxon>
        <taxon>Bacillati</taxon>
        <taxon>Cyanobacteriota</taxon>
        <taxon>Cyanophyceae</taxon>
        <taxon>Leptolyngbyales</taxon>
        <taxon>Leptolyngbyaceae</taxon>
        <taxon>Phormidesmis</taxon>
    </lineage>
</organism>
<evidence type="ECO:0000313" key="5">
    <source>
        <dbReference type="EMBL" id="PZO46954.1"/>
    </source>
</evidence>
<reference evidence="6" key="1">
    <citation type="submission" date="2018-04" db="EMBL/GenBank/DDBJ databases">
        <authorList>
            <person name="Cornet L."/>
        </authorList>
    </citation>
    <scope>NUCLEOTIDE SEQUENCE [LARGE SCALE GENOMIC DNA]</scope>
</reference>
<dbReference type="Pfam" id="PF00149">
    <property type="entry name" value="Metallophos"/>
    <property type="match status" value="1"/>
</dbReference>
<dbReference type="InterPro" id="IPR004843">
    <property type="entry name" value="Calcineurin-like_PHP"/>
</dbReference>